<dbReference type="Pfam" id="PF00990">
    <property type="entry name" value="GGDEF"/>
    <property type="match status" value="1"/>
</dbReference>
<dbReference type="InterPro" id="IPR000160">
    <property type="entry name" value="GGDEF_dom"/>
</dbReference>
<keyword evidence="6" id="KW-1185">Reference proteome</keyword>
<evidence type="ECO:0000259" key="4">
    <source>
        <dbReference type="PROSITE" id="PS50887"/>
    </source>
</evidence>
<dbReference type="Proteomes" id="UP001596101">
    <property type="component" value="Unassembled WGS sequence"/>
</dbReference>
<proteinExistence type="predicted"/>
<comment type="catalytic activity">
    <reaction evidence="2">
        <text>2 GTP = 3',3'-c-di-GMP + 2 diphosphate</text>
        <dbReference type="Rhea" id="RHEA:24898"/>
        <dbReference type="ChEBI" id="CHEBI:33019"/>
        <dbReference type="ChEBI" id="CHEBI:37565"/>
        <dbReference type="ChEBI" id="CHEBI:58805"/>
        <dbReference type="EC" id="2.7.7.65"/>
    </reaction>
</comment>
<gene>
    <name evidence="5" type="ORF">ACFPQ5_11530</name>
</gene>
<organism evidence="5 6">
    <name type="scientific">Massilia suwonensis</name>
    <dbReference type="NCBI Taxonomy" id="648895"/>
    <lineage>
        <taxon>Bacteria</taxon>
        <taxon>Pseudomonadati</taxon>
        <taxon>Pseudomonadota</taxon>
        <taxon>Betaproteobacteria</taxon>
        <taxon>Burkholderiales</taxon>
        <taxon>Oxalobacteraceae</taxon>
        <taxon>Telluria group</taxon>
        <taxon>Massilia</taxon>
    </lineage>
</organism>
<feature type="transmembrane region" description="Helical" evidence="3">
    <location>
        <begin position="153"/>
        <end position="171"/>
    </location>
</feature>
<feature type="domain" description="GGDEF" evidence="4">
    <location>
        <begin position="250"/>
        <end position="383"/>
    </location>
</feature>
<dbReference type="Gene3D" id="3.30.70.270">
    <property type="match status" value="1"/>
</dbReference>
<evidence type="ECO:0000256" key="2">
    <source>
        <dbReference type="ARBA" id="ARBA00034247"/>
    </source>
</evidence>
<dbReference type="InterPro" id="IPR029787">
    <property type="entry name" value="Nucleotide_cyclase"/>
</dbReference>
<keyword evidence="5" id="KW-0808">Transferase</keyword>
<dbReference type="NCBIfam" id="TIGR00254">
    <property type="entry name" value="GGDEF"/>
    <property type="match status" value="1"/>
</dbReference>
<dbReference type="InterPro" id="IPR043128">
    <property type="entry name" value="Rev_trsase/Diguanyl_cyclase"/>
</dbReference>
<feature type="transmembrane region" description="Helical" evidence="3">
    <location>
        <begin position="92"/>
        <end position="108"/>
    </location>
</feature>
<feature type="transmembrane region" description="Helical" evidence="3">
    <location>
        <begin position="183"/>
        <end position="205"/>
    </location>
</feature>
<keyword evidence="5" id="KW-0548">Nucleotidyltransferase</keyword>
<evidence type="ECO:0000313" key="6">
    <source>
        <dbReference type="Proteomes" id="UP001596101"/>
    </source>
</evidence>
<keyword evidence="3" id="KW-0812">Transmembrane</keyword>
<keyword evidence="3" id="KW-0472">Membrane</keyword>
<dbReference type="SMART" id="SM00267">
    <property type="entry name" value="GGDEF"/>
    <property type="match status" value="1"/>
</dbReference>
<dbReference type="InterPro" id="IPR050469">
    <property type="entry name" value="Diguanylate_Cyclase"/>
</dbReference>
<reference evidence="6" key="1">
    <citation type="journal article" date="2019" name="Int. J. Syst. Evol. Microbiol.">
        <title>The Global Catalogue of Microorganisms (GCM) 10K type strain sequencing project: providing services to taxonomists for standard genome sequencing and annotation.</title>
        <authorList>
            <consortium name="The Broad Institute Genomics Platform"/>
            <consortium name="The Broad Institute Genome Sequencing Center for Infectious Disease"/>
            <person name="Wu L."/>
            <person name="Ma J."/>
        </authorList>
    </citation>
    <scope>NUCLEOTIDE SEQUENCE [LARGE SCALE GENOMIC DNA]</scope>
    <source>
        <strain evidence="6">CCUG 43111</strain>
    </source>
</reference>
<evidence type="ECO:0000256" key="3">
    <source>
        <dbReference type="SAM" id="Phobius"/>
    </source>
</evidence>
<comment type="caution">
    <text evidence="5">The sequence shown here is derived from an EMBL/GenBank/DDBJ whole genome shotgun (WGS) entry which is preliminary data.</text>
</comment>
<evidence type="ECO:0000313" key="5">
    <source>
        <dbReference type="EMBL" id="MFC5478827.1"/>
    </source>
</evidence>
<dbReference type="PANTHER" id="PTHR45138:SF9">
    <property type="entry name" value="DIGUANYLATE CYCLASE DGCM-RELATED"/>
    <property type="match status" value="1"/>
</dbReference>
<feature type="transmembrane region" description="Helical" evidence="3">
    <location>
        <begin position="6"/>
        <end position="25"/>
    </location>
</feature>
<name>A0ABW0MNK4_9BURK</name>
<dbReference type="PROSITE" id="PS50887">
    <property type="entry name" value="GGDEF"/>
    <property type="match status" value="1"/>
</dbReference>
<dbReference type="SUPFAM" id="SSF55073">
    <property type="entry name" value="Nucleotide cyclase"/>
    <property type="match status" value="1"/>
</dbReference>
<keyword evidence="3" id="KW-1133">Transmembrane helix</keyword>
<dbReference type="EC" id="2.7.7.65" evidence="1"/>
<accession>A0ABW0MNK4</accession>
<dbReference type="PANTHER" id="PTHR45138">
    <property type="entry name" value="REGULATORY COMPONENTS OF SENSORY TRANSDUCTION SYSTEM"/>
    <property type="match status" value="1"/>
</dbReference>
<sequence>MLSALSLLLVTTALSVVMLFVLSSLKGSGVEGVREWGQGNAMAVLALLLFASRGVLPDVLSIEGANLLFIASVALMLAGFRRHLGQRVPTRPLLLGGAAAMACLVFFHHGVDSLPMRTVAVSIYHFSVYVAIGRTIPASPEPRLRYPYLFTRRAAFVLGTVHACRGIFYALQVGETLRFLEPAPYNLAFFAIGTLALPALTLGAVMMANARVIRETAYAADHDHLTGAWSRRAFFNFAEHEHARAARIGSSLSLLVFDADHFKRVNDTHGHATGDRVLRDIVIHAQEVIRKIDYCARLGGEEFAVLLPDANHQTAMDVAARLRTALDRSLHLAPSTLPVGYTVSIGVATLAPGETLAELMARADAALYVAKADGRNRVVSAPMPPRLVPVPERREWR</sequence>
<evidence type="ECO:0000256" key="1">
    <source>
        <dbReference type="ARBA" id="ARBA00012528"/>
    </source>
</evidence>
<dbReference type="EMBL" id="JBHSMR010000013">
    <property type="protein sequence ID" value="MFC5478827.1"/>
    <property type="molecule type" value="Genomic_DNA"/>
</dbReference>
<protein>
    <recommendedName>
        <fullName evidence="1">diguanylate cyclase</fullName>
        <ecNumber evidence="1">2.7.7.65</ecNumber>
    </recommendedName>
</protein>
<dbReference type="GO" id="GO:0052621">
    <property type="term" value="F:diguanylate cyclase activity"/>
    <property type="evidence" value="ECO:0007669"/>
    <property type="project" value="UniProtKB-EC"/>
</dbReference>
<feature type="transmembrane region" description="Helical" evidence="3">
    <location>
        <begin position="62"/>
        <end position="80"/>
    </location>
</feature>
<dbReference type="CDD" id="cd01949">
    <property type="entry name" value="GGDEF"/>
    <property type="match status" value="1"/>
</dbReference>
<feature type="transmembrane region" description="Helical" evidence="3">
    <location>
        <begin position="114"/>
        <end position="132"/>
    </location>
</feature>